<keyword evidence="3" id="KW-0812">Transmembrane</keyword>
<dbReference type="SMART" id="SM00850">
    <property type="entry name" value="LytTR"/>
    <property type="match status" value="1"/>
</dbReference>
<dbReference type="PANTHER" id="PTHR37299">
    <property type="entry name" value="TRANSCRIPTIONAL REGULATOR-RELATED"/>
    <property type="match status" value="1"/>
</dbReference>
<feature type="transmembrane region" description="Helical" evidence="3">
    <location>
        <begin position="136"/>
        <end position="153"/>
    </location>
</feature>
<organism evidence="5 6">
    <name type="scientific">Abyssibacter profundi</name>
    <dbReference type="NCBI Taxonomy" id="2182787"/>
    <lineage>
        <taxon>Bacteria</taxon>
        <taxon>Pseudomonadati</taxon>
        <taxon>Pseudomonadota</taxon>
        <taxon>Gammaproteobacteria</taxon>
        <taxon>Chromatiales</taxon>
        <taxon>Oceanococcaceae</taxon>
        <taxon>Abyssibacter</taxon>
    </lineage>
</organism>
<dbReference type="PANTHER" id="PTHR37299:SF1">
    <property type="entry name" value="STAGE 0 SPORULATION PROTEIN A HOMOLOG"/>
    <property type="match status" value="1"/>
</dbReference>
<evidence type="ECO:0000256" key="2">
    <source>
        <dbReference type="SAM" id="MobiDB-lite"/>
    </source>
</evidence>
<keyword evidence="1" id="KW-0902">Two-component regulatory system</keyword>
<evidence type="ECO:0000313" key="6">
    <source>
        <dbReference type="Proteomes" id="UP000251800"/>
    </source>
</evidence>
<reference evidence="5 6" key="1">
    <citation type="submission" date="2018-05" db="EMBL/GenBank/DDBJ databases">
        <title>Abyssibacter profundi OUC007T gen. nov., sp. nov, a marine bacterium isolated from seawater of the Mariana Trench.</title>
        <authorList>
            <person name="Zhou S."/>
        </authorList>
    </citation>
    <scope>NUCLEOTIDE SEQUENCE [LARGE SCALE GENOMIC DNA]</scope>
    <source>
        <strain evidence="5 6">OUC007</strain>
    </source>
</reference>
<feature type="domain" description="HTH LytTR-type" evidence="4">
    <location>
        <begin position="177"/>
        <end position="281"/>
    </location>
</feature>
<dbReference type="InterPro" id="IPR012379">
    <property type="entry name" value="LytTR_MHYE"/>
</dbReference>
<gene>
    <name evidence="5" type="ORF">DEH80_13815</name>
</gene>
<dbReference type="InterPro" id="IPR007492">
    <property type="entry name" value="LytTR_DNA-bd_dom"/>
</dbReference>
<keyword evidence="3" id="KW-1133">Transmembrane helix</keyword>
<dbReference type="GO" id="GO:0003677">
    <property type="term" value="F:DNA binding"/>
    <property type="evidence" value="ECO:0007669"/>
    <property type="project" value="InterPro"/>
</dbReference>
<sequence length="281" mass="32478">MLPTLAQYQRHRRWIEVGGWGVLLLVNAVMNSLVVIADLRRAGDPLAAWQPVTWEFTSTLVTAMLIPVIVMFNAWLRPRTRWWQALLAHGLATVPFCLLHVGGMVLLREAVYALVGEDYAFAPWWRELGYEYLKDVRSYFLILALIELYALLLRRWQGEARMLTDDAQQPQPVTDRFLVKKLGREFLVRVQDIDWIEASGNYITLHVGTTEYLLRETMARVERRLAAREFVRVHRSAIINLNRLVEIRVHDSGDGEAQMHNGDHVPVSRRSRSALKSRLNV</sequence>
<dbReference type="InterPro" id="IPR046947">
    <property type="entry name" value="LytR-like"/>
</dbReference>
<comment type="caution">
    <text evidence="5">The sequence shown here is derived from an EMBL/GenBank/DDBJ whole genome shotgun (WGS) entry which is preliminary data.</text>
</comment>
<evidence type="ECO:0000259" key="4">
    <source>
        <dbReference type="PROSITE" id="PS50930"/>
    </source>
</evidence>
<feature type="transmembrane region" description="Helical" evidence="3">
    <location>
        <begin position="86"/>
        <end position="107"/>
    </location>
</feature>
<feature type="transmembrane region" description="Helical" evidence="3">
    <location>
        <begin position="56"/>
        <end position="74"/>
    </location>
</feature>
<dbReference type="PROSITE" id="PS50930">
    <property type="entry name" value="HTH_LYTTR"/>
    <property type="match status" value="1"/>
</dbReference>
<keyword evidence="3" id="KW-0472">Membrane</keyword>
<evidence type="ECO:0000256" key="3">
    <source>
        <dbReference type="SAM" id="Phobius"/>
    </source>
</evidence>
<dbReference type="OrthoDB" id="9781059at2"/>
<name>A0A383XR47_9GAMM</name>
<accession>A0A383XR47</accession>
<evidence type="ECO:0000313" key="5">
    <source>
        <dbReference type="EMBL" id="PWN55101.1"/>
    </source>
</evidence>
<dbReference type="Gene3D" id="2.40.50.1020">
    <property type="entry name" value="LytTr DNA-binding domain"/>
    <property type="match status" value="1"/>
</dbReference>
<dbReference type="Pfam" id="PF04397">
    <property type="entry name" value="LytTR"/>
    <property type="match status" value="1"/>
</dbReference>
<dbReference type="RefSeq" id="WP_109721100.1">
    <property type="nucleotide sequence ID" value="NZ_QEQK01000013.1"/>
</dbReference>
<dbReference type="PIRSF" id="PIRSF031767">
    <property type="entry name" value="MHYE_LytTR"/>
    <property type="match status" value="1"/>
</dbReference>
<dbReference type="GO" id="GO:0000156">
    <property type="term" value="F:phosphorelay response regulator activity"/>
    <property type="evidence" value="ECO:0007669"/>
    <property type="project" value="InterPro"/>
</dbReference>
<evidence type="ECO:0000256" key="1">
    <source>
        <dbReference type="ARBA" id="ARBA00023012"/>
    </source>
</evidence>
<keyword evidence="6" id="KW-1185">Reference proteome</keyword>
<dbReference type="EMBL" id="QEQK01000013">
    <property type="protein sequence ID" value="PWN55101.1"/>
    <property type="molecule type" value="Genomic_DNA"/>
</dbReference>
<proteinExistence type="predicted"/>
<dbReference type="AlphaFoldDB" id="A0A383XR47"/>
<dbReference type="Proteomes" id="UP000251800">
    <property type="component" value="Unassembled WGS sequence"/>
</dbReference>
<feature type="region of interest" description="Disordered" evidence="2">
    <location>
        <begin position="255"/>
        <end position="281"/>
    </location>
</feature>
<feature type="transmembrane region" description="Helical" evidence="3">
    <location>
        <begin position="17"/>
        <end position="36"/>
    </location>
</feature>
<protein>
    <submittedName>
        <fullName evidence="5">LytTR family transcriptional regulator</fullName>
    </submittedName>
</protein>